<gene>
    <name evidence="2" type="ORF">PDESU_04142</name>
</gene>
<accession>A0A6C2U6Y4</accession>
<dbReference type="EMBL" id="CAAHFG010000002">
    <property type="protein sequence ID" value="VGO15557.1"/>
    <property type="molecule type" value="Genomic_DNA"/>
</dbReference>
<feature type="transmembrane region" description="Helical" evidence="1">
    <location>
        <begin position="134"/>
        <end position="155"/>
    </location>
</feature>
<keyword evidence="3" id="KW-1185">Reference proteome</keyword>
<keyword evidence="1" id="KW-1133">Transmembrane helix</keyword>
<reference evidence="2 3" key="1">
    <citation type="submission" date="2019-04" db="EMBL/GenBank/DDBJ databases">
        <authorList>
            <person name="Van Vliet M D."/>
        </authorList>
    </citation>
    <scope>NUCLEOTIDE SEQUENCE [LARGE SCALE GENOMIC DNA]</scope>
    <source>
        <strain evidence="2 3">F1</strain>
    </source>
</reference>
<evidence type="ECO:0000256" key="1">
    <source>
        <dbReference type="SAM" id="Phobius"/>
    </source>
</evidence>
<keyword evidence="1" id="KW-0472">Membrane</keyword>
<organism evidence="2 3">
    <name type="scientific">Pontiella desulfatans</name>
    <dbReference type="NCBI Taxonomy" id="2750659"/>
    <lineage>
        <taxon>Bacteria</taxon>
        <taxon>Pseudomonadati</taxon>
        <taxon>Kiritimatiellota</taxon>
        <taxon>Kiritimatiellia</taxon>
        <taxon>Kiritimatiellales</taxon>
        <taxon>Pontiellaceae</taxon>
        <taxon>Pontiella</taxon>
    </lineage>
</organism>
<protein>
    <submittedName>
        <fullName evidence="2">Uncharacterized protein</fullName>
    </submittedName>
</protein>
<dbReference type="RefSeq" id="WP_136081110.1">
    <property type="nucleotide sequence ID" value="NZ_CAAHFG010000002.1"/>
</dbReference>
<sequence length="164" mass="19256">MNKQYLLIVFLFCFFIWTALVDNCVLPSMDKLQERSGLFSHYRTREVGRNGKFNLLKDELVVYVHVKSREEIYYIERTPAFEMVLKNVAPGARVKLGYAKRFPKVWKQTLYSMEIEGQPLIQLFPWRLADKQRYNWKVTGVVAGLFVFLGVLGFINKPRGGRRV</sequence>
<evidence type="ECO:0000313" key="2">
    <source>
        <dbReference type="EMBL" id="VGO15557.1"/>
    </source>
</evidence>
<dbReference type="AlphaFoldDB" id="A0A6C2U6Y4"/>
<proteinExistence type="predicted"/>
<evidence type="ECO:0000313" key="3">
    <source>
        <dbReference type="Proteomes" id="UP000366872"/>
    </source>
</evidence>
<name>A0A6C2U6Y4_PONDE</name>
<keyword evidence="1" id="KW-0812">Transmembrane</keyword>
<dbReference type="Proteomes" id="UP000366872">
    <property type="component" value="Unassembled WGS sequence"/>
</dbReference>